<dbReference type="PIRSF" id="PIRSF000853">
    <property type="entry name" value="PPDK"/>
    <property type="match status" value="1"/>
</dbReference>
<evidence type="ECO:0000256" key="9">
    <source>
        <dbReference type="ARBA" id="ARBA00022840"/>
    </source>
</evidence>
<dbReference type="NCBIfam" id="NF004531">
    <property type="entry name" value="PRK05878.1"/>
    <property type="match status" value="1"/>
</dbReference>
<dbReference type="Gene3D" id="3.30.1490.20">
    <property type="entry name" value="ATP-grasp fold, A domain"/>
    <property type="match status" value="1"/>
</dbReference>
<evidence type="ECO:0000259" key="12">
    <source>
        <dbReference type="Pfam" id="PF00391"/>
    </source>
</evidence>
<dbReference type="NCBIfam" id="TIGR01828">
    <property type="entry name" value="pyru_phos_dikin"/>
    <property type="match status" value="1"/>
</dbReference>
<evidence type="ECO:0000256" key="10">
    <source>
        <dbReference type="ARBA" id="ARBA00022842"/>
    </source>
</evidence>
<keyword evidence="16" id="KW-1185">Reference proteome</keyword>
<keyword evidence="6" id="KW-0479">Metal-binding</keyword>
<dbReference type="InterPro" id="IPR000121">
    <property type="entry name" value="PEP_util_C"/>
</dbReference>
<feature type="domain" description="PEP-utilising enzyme mobile" evidence="12">
    <location>
        <begin position="445"/>
        <end position="527"/>
    </location>
</feature>
<feature type="domain" description="PEP-utilising enzyme C-terminal" evidence="14">
    <location>
        <begin position="560"/>
        <end position="908"/>
    </location>
</feature>
<dbReference type="SUPFAM" id="SSF52009">
    <property type="entry name" value="Phosphohistidine domain"/>
    <property type="match status" value="1"/>
</dbReference>
<comment type="caution">
    <text evidence="15">The sequence shown here is derived from an EMBL/GenBank/DDBJ whole genome shotgun (WGS) entry which is preliminary data.</text>
</comment>
<evidence type="ECO:0000313" key="16">
    <source>
        <dbReference type="Proteomes" id="UP000805614"/>
    </source>
</evidence>
<dbReference type="InterPro" id="IPR040442">
    <property type="entry name" value="Pyrv_kinase-like_dom_sf"/>
</dbReference>
<sequence length="921" mass="100125">MYSDVRAAEVVSPPTLVEPERGGAPVPKFAYDFTEGNKDLRDLLGGKGANLAEMTNLGLPVPPGFTITSEACRHYLDHGSVPEGLEAEIDEHLTVLERQMGKRLGQPDDPLLVSVRSGAKFSMPGMMETVLNIGLNDESVHGLARQAGNERFAWDSYRRLIQMFGKTVLGIEGEVFEDALDAAKEAKGTTDDLDLDAEDLKRLVKTYKDIVGEHAGRAFPTDPREQMDLAVKAVFESWNAPRAILYRRQERIPADLGTAVNIVAMVFGNMGMDSGTGVAFTRDPASGQSGVYGDYLQNAQGEDVVAGVRNTVPLAELEQIDKKSYDELLQIMETLENHYRDLCDIEFTIERGRLWMLQTRVGKRTAAAAFRIATQLVDQGLIDLDEAVHRVNGEQLAQLMFPRFDESRTDGLERLTQGMNASPGAAVGKAVFTSERAVELAHDGEDVILVRRETTPDDLTGMIAAQGVLTSRGGKTSHAAVVARGMGKTCVCGAEELEIDLKERRFEAPGGVVVEEGDVISIDGGSGAVYLGAVPVVNSPVVEYFEGELAAADGDELVQAVHRLMGHADEQRRLLVRANADNAEDAARARRFGAQGIGLCRTEHMFLGDRRQLVERLILADSAEERQGALDQLAPLQKQDFVEIFEAMDGLPVTVRLIDPPLHEFLPDLTDLSVKVALAGDDADPKDRTLLDAVRRLHEQNPMLGLRGVRLGLVIPGLFAMQVKAIAEAAAERKRAGGDPRPEIMIPLVGAVQELEAIREEALEILTAVKEETGVDVPALIGTMIELPRAALTAGQIAEAAEFFSFGTNDLTQTTWGFSRDDVEASFFGRYLKLGVFGVSPFETLDQEGVGRLMRVAVEEGRRTRPDIKLGICGEHGGDPDSVHFCHDIGLDYVSCSPFRIPVARLEAGRATIESGGSDSR</sequence>
<keyword evidence="15" id="KW-0670">Pyruvate</keyword>
<dbReference type="Gene3D" id="1.20.80.30">
    <property type="match status" value="1"/>
</dbReference>
<evidence type="ECO:0000256" key="7">
    <source>
        <dbReference type="ARBA" id="ARBA00022741"/>
    </source>
</evidence>
<evidence type="ECO:0000256" key="4">
    <source>
        <dbReference type="ARBA" id="ARBA00020138"/>
    </source>
</evidence>
<dbReference type="Proteomes" id="UP000805614">
    <property type="component" value="Unassembled WGS sequence"/>
</dbReference>
<keyword evidence="8" id="KW-0418">Kinase</keyword>
<accession>A0ABR7LGN2</accession>
<comment type="catalytic activity">
    <reaction evidence="11">
        <text>pyruvate + phosphate + ATP = phosphoenolpyruvate + AMP + diphosphate + H(+)</text>
        <dbReference type="Rhea" id="RHEA:10756"/>
        <dbReference type="ChEBI" id="CHEBI:15361"/>
        <dbReference type="ChEBI" id="CHEBI:15378"/>
        <dbReference type="ChEBI" id="CHEBI:30616"/>
        <dbReference type="ChEBI" id="CHEBI:33019"/>
        <dbReference type="ChEBI" id="CHEBI:43474"/>
        <dbReference type="ChEBI" id="CHEBI:58702"/>
        <dbReference type="ChEBI" id="CHEBI:456215"/>
        <dbReference type="EC" id="2.7.9.1"/>
    </reaction>
</comment>
<dbReference type="Gene3D" id="3.50.30.10">
    <property type="entry name" value="Phosphohistidine domain"/>
    <property type="match status" value="1"/>
</dbReference>
<evidence type="ECO:0000259" key="14">
    <source>
        <dbReference type="Pfam" id="PF02896"/>
    </source>
</evidence>
<keyword evidence="10" id="KW-0460">Magnesium</keyword>
<gene>
    <name evidence="15" type="primary">ppdK</name>
    <name evidence="15" type="ORF">HKK74_00310</name>
</gene>
<dbReference type="InterPro" id="IPR002192">
    <property type="entry name" value="PPDK_AMP/ATP-bd"/>
</dbReference>
<evidence type="ECO:0000256" key="3">
    <source>
        <dbReference type="ARBA" id="ARBA00011994"/>
    </source>
</evidence>
<comment type="similarity">
    <text evidence="2 11">Belongs to the PEP-utilizing enzyme family.</text>
</comment>
<organism evidence="15 16">
    <name type="scientific">Actinomadura alba</name>
    <dbReference type="NCBI Taxonomy" id="406431"/>
    <lineage>
        <taxon>Bacteria</taxon>
        <taxon>Bacillati</taxon>
        <taxon>Actinomycetota</taxon>
        <taxon>Actinomycetes</taxon>
        <taxon>Streptosporangiales</taxon>
        <taxon>Thermomonosporaceae</taxon>
        <taxon>Actinomadura</taxon>
    </lineage>
</organism>
<dbReference type="Gene3D" id="1.10.189.10">
    <property type="entry name" value="Pyruvate Phosphate Dikinase, domain 2"/>
    <property type="match status" value="1"/>
</dbReference>
<feature type="domain" description="Pyruvate phosphate dikinase AMP/ATP-binding" evidence="13">
    <location>
        <begin position="80"/>
        <end position="310"/>
    </location>
</feature>
<evidence type="ECO:0000256" key="6">
    <source>
        <dbReference type="ARBA" id="ARBA00022723"/>
    </source>
</evidence>
<dbReference type="Pfam" id="PF02896">
    <property type="entry name" value="PEP-utilizers_C"/>
    <property type="match status" value="1"/>
</dbReference>
<keyword evidence="7" id="KW-0547">Nucleotide-binding</keyword>
<evidence type="ECO:0000313" key="15">
    <source>
        <dbReference type="EMBL" id="MBC6463946.1"/>
    </source>
</evidence>
<reference evidence="15 16" key="1">
    <citation type="submission" date="2020-06" db="EMBL/GenBank/DDBJ databases">
        <title>Actinomadura xiongansis sp. nov., isolated from soil of Baiyangdian.</title>
        <authorList>
            <person name="Zhang X."/>
        </authorList>
    </citation>
    <scope>NUCLEOTIDE SEQUENCE [LARGE SCALE GENOMIC DNA]</scope>
    <source>
        <strain evidence="15 16">HBUM206468</strain>
    </source>
</reference>
<dbReference type="Pfam" id="PF01326">
    <property type="entry name" value="PPDK_N"/>
    <property type="match status" value="2"/>
</dbReference>
<dbReference type="SUPFAM" id="SSF56059">
    <property type="entry name" value="Glutathione synthetase ATP-binding domain-like"/>
    <property type="match status" value="1"/>
</dbReference>
<comment type="cofactor">
    <cofactor evidence="1 11">
        <name>Mg(2+)</name>
        <dbReference type="ChEBI" id="CHEBI:18420"/>
    </cofactor>
</comment>
<dbReference type="EMBL" id="JABVEC010000001">
    <property type="protein sequence ID" value="MBC6463946.1"/>
    <property type="molecule type" value="Genomic_DNA"/>
</dbReference>
<dbReference type="SUPFAM" id="SSF51621">
    <property type="entry name" value="Phosphoenolpyruvate/pyruvate domain"/>
    <property type="match status" value="1"/>
</dbReference>
<dbReference type="EC" id="2.7.9.1" evidence="3 11"/>
<protein>
    <recommendedName>
        <fullName evidence="4 11">Pyruvate, phosphate dikinase</fullName>
        <ecNumber evidence="3 11">2.7.9.1</ecNumber>
    </recommendedName>
</protein>
<dbReference type="InterPro" id="IPR010121">
    <property type="entry name" value="Pyruvate_phosphate_dikinase"/>
</dbReference>
<dbReference type="GO" id="GO:0050242">
    <property type="term" value="F:pyruvate, phosphate dikinase activity"/>
    <property type="evidence" value="ECO:0007669"/>
    <property type="project" value="UniProtKB-EC"/>
</dbReference>
<keyword evidence="9" id="KW-0067">ATP-binding</keyword>
<dbReference type="Pfam" id="PF00391">
    <property type="entry name" value="PEP-utilizers"/>
    <property type="match status" value="1"/>
</dbReference>
<dbReference type="InterPro" id="IPR015813">
    <property type="entry name" value="Pyrv/PenolPyrv_kinase-like_dom"/>
</dbReference>
<dbReference type="PROSITE" id="PS00370">
    <property type="entry name" value="PEP_ENZYMES_PHOS_SITE"/>
    <property type="match status" value="1"/>
</dbReference>
<dbReference type="Gene3D" id="3.20.20.60">
    <property type="entry name" value="Phosphoenolpyruvate-binding domains"/>
    <property type="match status" value="1"/>
</dbReference>
<evidence type="ECO:0000256" key="8">
    <source>
        <dbReference type="ARBA" id="ARBA00022777"/>
    </source>
</evidence>
<dbReference type="InterPro" id="IPR018274">
    <property type="entry name" value="PEP_util_AS"/>
</dbReference>
<name>A0ABR7LGN2_9ACTN</name>
<proteinExistence type="inferred from homology"/>
<dbReference type="InterPro" id="IPR036637">
    <property type="entry name" value="Phosphohistidine_dom_sf"/>
</dbReference>
<evidence type="ECO:0000256" key="11">
    <source>
        <dbReference type="PIRNR" id="PIRNR000853"/>
    </source>
</evidence>
<evidence type="ECO:0000256" key="2">
    <source>
        <dbReference type="ARBA" id="ARBA00007837"/>
    </source>
</evidence>
<dbReference type="InterPro" id="IPR013815">
    <property type="entry name" value="ATP_grasp_subdomain_1"/>
</dbReference>
<dbReference type="InterPro" id="IPR008279">
    <property type="entry name" value="PEP-util_enz_mobile_dom"/>
</dbReference>
<evidence type="ECO:0000256" key="5">
    <source>
        <dbReference type="ARBA" id="ARBA00022679"/>
    </source>
</evidence>
<keyword evidence="5 15" id="KW-0808">Transferase</keyword>
<evidence type="ECO:0000259" key="13">
    <source>
        <dbReference type="Pfam" id="PF01326"/>
    </source>
</evidence>
<dbReference type="Gene3D" id="3.30.470.20">
    <property type="entry name" value="ATP-grasp fold, B domain"/>
    <property type="match status" value="1"/>
</dbReference>
<evidence type="ECO:0000256" key="1">
    <source>
        <dbReference type="ARBA" id="ARBA00001946"/>
    </source>
</evidence>
<feature type="domain" description="Pyruvate phosphate dikinase AMP/ATP-binding" evidence="13">
    <location>
        <begin position="316"/>
        <end position="370"/>
    </location>
</feature>
<dbReference type="PANTHER" id="PTHR22931">
    <property type="entry name" value="PHOSPHOENOLPYRUVATE DIKINASE-RELATED"/>
    <property type="match status" value="1"/>
</dbReference>
<dbReference type="PANTHER" id="PTHR22931:SF9">
    <property type="entry name" value="PYRUVATE, PHOSPHATE DIKINASE 1, CHLOROPLASTIC"/>
    <property type="match status" value="1"/>
</dbReference>